<protein>
    <submittedName>
        <fullName evidence="1">Uncharacterized protein</fullName>
    </submittedName>
</protein>
<evidence type="ECO:0000313" key="2">
    <source>
        <dbReference type="Proteomes" id="UP001050975"/>
    </source>
</evidence>
<name>A0AAV3XGT2_9CYAN</name>
<dbReference type="EMBL" id="BLAY01000124">
    <property type="protein sequence ID" value="GET41478.1"/>
    <property type="molecule type" value="Genomic_DNA"/>
</dbReference>
<dbReference type="Proteomes" id="UP001050975">
    <property type="component" value="Unassembled WGS sequence"/>
</dbReference>
<organism evidence="1 2">
    <name type="scientific">Microseira wollei NIES-4236</name>
    <dbReference type="NCBI Taxonomy" id="2530354"/>
    <lineage>
        <taxon>Bacteria</taxon>
        <taxon>Bacillati</taxon>
        <taxon>Cyanobacteriota</taxon>
        <taxon>Cyanophyceae</taxon>
        <taxon>Oscillatoriophycideae</taxon>
        <taxon>Aerosakkonematales</taxon>
        <taxon>Aerosakkonemataceae</taxon>
        <taxon>Microseira</taxon>
    </lineage>
</organism>
<evidence type="ECO:0000313" key="1">
    <source>
        <dbReference type="EMBL" id="GET41478.1"/>
    </source>
</evidence>
<sequence length="80" mass="9257">MFWAEGLYKTGLTQFGTYHLCFLLRSLVLNRRFFPETKVICVSPAKISQNLRTSEPITFVSRVGARRAKYFVQVKILCLP</sequence>
<accession>A0AAV3XGT2</accession>
<comment type="caution">
    <text evidence="1">The sequence shown here is derived from an EMBL/GenBank/DDBJ whole genome shotgun (WGS) entry which is preliminary data.</text>
</comment>
<proteinExistence type="predicted"/>
<keyword evidence="2" id="KW-1185">Reference proteome</keyword>
<reference evidence="1" key="1">
    <citation type="submission" date="2019-10" db="EMBL/GenBank/DDBJ databases">
        <title>Draft genome sequece of Microseira wollei NIES-4236.</title>
        <authorList>
            <person name="Yamaguchi H."/>
            <person name="Suzuki S."/>
            <person name="Kawachi M."/>
        </authorList>
    </citation>
    <scope>NUCLEOTIDE SEQUENCE</scope>
    <source>
        <strain evidence="1">NIES-4236</strain>
    </source>
</reference>
<gene>
    <name evidence="1" type="ORF">MiSe_62900</name>
</gene>
<dbReference type="AlphaFoldDB" id="A0AAV3XGT2"/>